<dbReference type="RefSeq" id="WP_255228680.1">
    <property type="nucleotide sequence ID" value="NZ_JAJEKE010000018.1"/>
</dbReference>
<protein>
    <submittedName>
        <fullName evidence="1">DUF3780 domain-containing protein</fullName>
    </submittedName>
</protein>
<dbReference type="Pfam" id="PF12635">
    <property type="entry name" value="DUF3780"/>
    <property type="match status" value="1"/>
</dbReference>
<dbReference type="EMBL" id="JAJEKE010000018">
    <property type="protein sequence ID" value="MCQ1531160.1"/>
    <property type="molecule type" value="Genomic_DNA"/>
</dbReference>
<name>A0ABT1NIQ4_9FIRM</name>
<proteinExistence type="predicted"/>
<organism evidence="1 2">
    <name type="scientific">Lutispora saccharofermentans</name>
    <dbReference type="NCBI Taxonomy" id="3024236"/>
    <lineage>
        <taxon>Bacteria</taxon>
        <taxon>Bacillati</taxon>
        <taxon>Bacillota</taxon>
        <taxon>Clostridia</taxon>
        <taxon>Lutisporales</taxon>
        <taxon>Lutisporaceae</taxon>
        <taxon>Lutispora</taxon>
    </lineage>
</organism>
<reference evidence="1 2" key="1">
    <citation type="submission" date="2021-10" db="EMBL/GenBank/DDBJ databases">
        <title>Lutispora strain m25 sp. nov., a thermophilic, non-spore-forming bacterium isolated from a lab-scale methanogenic bioreactor digesting anaerobic sludge.</title>
        <authorList>
            <person name="El Houari A."/>
            <person name="Mcdonald J."/>
        </authorList>
    </citation>
    <scope>NUCLEOTIDE SEQUENCE [LARGE SCALE GENOMIC DNA]</scope>
    <source>
        <strain evidence="2">m25</strain>
    </source>
</reference>
<evidence type="ECO:0000313" key="2">
    <source>
        <dbReference type="Proteomes" id="UP001651880"/>
    </source>
</evidence>
<sequence length="182" mass="21143">MSDKDVTYGFGVNPKLSTNHFYVIVSPTNNEKVQVYERFGWTDGEEQKLEKADILRIELSKHKWSKISADLATEFNARLKKEKIKTGRFVIGGTPVEKLFGKEMMVLLWAIEDSDPSVIPTAIRNWKGLMPEERWWLYTMTNASTGYIKDKKGWRIALRYALCENPIEENPQISLFDIYTEE</sequence>
<accession>A0ABT1NIQ4</accession>
<keyword evidence="2" id="KW-1185">Reference proteome</keyword>
<gene>
    <name evidence="1" type="ORF">LJD61_16660</name>
</gene>
<comment type="caution">
    <text evidence="1">The sequence shown here is derived from an EMBL/GenBank/DDBJ whole genome shotgun (WGS) entry which is preliminary data.</text>
</comment>
<dbReference type="InterPro" id="IPR024220">
    <property type="entry name" value="DUF3780"/>
</dbReference>
<evidence type="ECO:0000313" key="1">
    <source>
        <dbReference type="EMBL" id="MCQ1531160.1"/>
    </source>
</evidence>
<dbReference type="Proteomes" id="UP001651880">
    <property type="component" value="Unassembled WGS sequence"/>
</dbReference>